<gene>
    <name evidence="2" type="ordered locus">HBHAL_4727</name>
</gene>
<proteinExistence type="predicted"/>
<accession>I0JSE3</accession>
<dbReference type="EMBL" id="HE717023">
    <property type="protein sequence ID" value="CCG47065.1"/>
    <property type="molecule type" value="Genomic_DNA"/>
</dbReference>
<keyword evidence="1" id="KW-0472">Membrane</keyword>
<dbReference type="KEGG" id="hhd:HBHAL_4727"/>
<dbReference type="eggNOG" id="ENOG50304P0">
    <property type="taxonomic scope" value="Bacteria"/>
</dbReference>
<evidence type="ECO:0000256" key="1">
    <source>
        <dbReference type="SAM" id="Phobius"/>
    </source>
</evidence>
<keyword evidence="3" id="KW-1185">Reference proteome</keyword>
<sequence length="81" mass="9363">MQKIAKYISRSLLLIAGVMFLVDLFTNIPFSWMFIWLFLAPSLIIKEFVEMPEKGMSRTYSIIYIAAISLMWVAALELIIT</sequence>
<reference evidence="2 3" key="1">
    <citation type="journal article" date="2013" name="Environ. Microbiol.">
        <title>Chloride and organic osmolytes: a hybrid strategy to cope with elevated salinities by the moderately halophilic, chloride-dependent bacterium Halobacillus halophilus.</title>
        <authorList>
            <person name="Saum S.H."/>
            <person name="Pfeiffer F."/>
            <person name="Palm P."/>
            <person name="Rampp M."/>
            <person name="Schuster S.C."/>
            <person name="Muller V."/>
            <person name="Oesterhelt D."/>
        </authorList>
    </citation>
    <scope>NUCLEOTIDE SEQUENCE [LARGE SCALE GENOMIC DNA]</scope>
    <source>
        <strain evidence="3">ATCC 35676 / DSM 2266 / JCM 20832 / KCTC 3685 / LMG 17431 / NBRC 102448 / NCIMB 2269</strain>
    </source>
</reference>
<name>I0JSE3_HALH3</name>
<keyword evidence="1" id="KW-1133">Transmembrane helix</keyword>
<dbReference type="PATRIC" id="fig|866895.3.peg.3762"/>
<dbReference type="AlphaFoldDB" id="I0JSE3"/>
<dbReference type="Proteomes" id="UP000007397">
    <property type="component" value="Chromosome"/>
</dbReference>
<dbReference type="RefSeq" id="WP_014644949.1">
    <property type="nucleotide sequence ID" value="NC_017668.1"/>
</dbReference>
<organism evidence="2 3">
    <name type="scientific">Halobacillus halophilus (strain ATCC 35676 / DSM 2266 / JCM 20832 / KCTC 3685 / LMG 17431 / NBRC 102448 / NCIMB 2269)</name>
    <name type="common">Sporosarcina halophila</name>
    <dbReference type="NCBI Taxonomy" id="866895"/>
    <lineage>
        <taxon>Bacteria</taxon>
        <taxon>Bacillati</taxon>
        <taxon>Bacillota</taxon>
        <taxon>Bacilli</taxon>
        <taxon>Bacillales</taxon>
        <taxon>Bacillaceae</taxon>
        <taxon>Halobacillus</taxon>
    </lineage>
</organism>
<keyword evidence="1" id="KW-0812">Transmembrane</keyword>
<feature type="transmembrane region" description="Helical" evidence="1">
    <location>
        <begin position="12"/>
        <end position="39"/>
    </location>
</feature>
<protein>
    <submittedName>
        <fullName evidence="2">Uncharacterized protein</fullName>
    </submittedName>
</protein>
<dbReference type="HOGENOM" id="CLU_2537868_0_0_9"/>
<evidence type="ECO:0000313" key="3">
    <source>
        <dbReference type="Proteomes" id="UP000007397"/>
    </source>
</evidence>
<evidence type="ECO:0000313" key="2">
    <source>
        <dbReference type="EMBL" id="CCG47065.1"/>
    </source>
</evidence>
<feature type="transmembrane region" description="Helical" evidence="1">
    <location>
        <begin position="59"/>
        <end position="80"/>
    </location>
</feature>